<dbReference type="EMBL" id="CAAALY010267795">
    <property type="protein sequence ID" value="VEL41086.1"/>
    <property type="molecule type" value="Genomic_DNA"/>
</dbReference>
<dbReference type="Proteomes" id="UP000784294">
    <property type="component" value="Unassembled WGS sequence"/>
</dbReference>
<name>A0A448XNN6_9PLAT</name>
<keyword evidence="3" id="KW-1185">Reference proteome</keyword>
<dbReference type="AlphaFoldDB" id="A0A448XNN6"/>
<evidence type="ECO:0000256" key="1">
    <source>
        <dbReference type="SAM" id="MobiDB-lite"/>
    </source>
</evidence>
<feature type="compositionally biased region" description="Basic and acidic residues" evidence="1">
    <location>
        <begin position="122"/>
        <end position="133"/>
    </location>
</feature>
<accession>A0A448XNN6</accession>
<sequence>MQITNLPKLSAGYKGPNCIRSSGIFVLLSHSASPAISLLIPTSPPSLLPRLSVWLSMSSPEVVVTLPTAGKLSRPVTGTAGDWYRPDGLRQQSLRIAATFLCNISAGKSAASRLGSSPLQQKRPDSPSEHDGANSELSSRPPPRTLYCLCEWHNDISNGNLTNEPPSKAHFRRQSVCPISPTLNISFYFIP</sequence>
<protein>
    <submittedName>
        <fullName evidence="2">Uncharacterized protein</fullName>
    </submittedName>
</protein>
<feature type="non-terminal residue" evidence="2">
    <location>
        <position position="191"/>
    </location>
</feature>
<evidence type="ECO:0000313" key="2">
    <source>
        <dbReference type="EMBL" id="VEL41086.1"/>
    </source>
</evidence>
<evidence type="ECO:0000313" key="3">
    <source>
        <dbReference type="Proteomes" id="UP000784294"/>
    </source>
</evidence>
<comment type="caution">
    <text evidence="2">The sequence shown here is derived from an EMBL/GenBank/DDBJ whole genome shotgun (WGS) entry which is preliminary data.</text>
</comment>
<gene>
    <name evidence="2" type="ORF">PXEA_LOCUS34526</name>
</gene>
<proteinExistence type="predicted"/>
<reference evidence="2" key="1">
    <citation type="submission" date="2018-11" db="EMBL/GenBank/DDBJ databases">
        <authorList>
            <consortium name="Pathogen Informatics"/>
        </authorList>
    </citation>
    <scope>NUCLEOTIDE SEQUENCE</scope>
</reference>
<feature type="region of interest" description="Disordered" evidence="1">
    <location>
        <begin position="112"/>
        <end position="140"/>
    </location>
</feature>
<organism evidence="2 3">
    <name type="scientific">Protopolystoma xenopodis</name>
    <dbReference type="NCBI Taxonomy" id="117903"/>
    <lineage>
        <taxon>Eukaryota</taxon>
        <taxon>Metazoa</taxon>
        <taxon>Spiralia</taxon>
        <taxon>Lophotrochozoa</taxon>
        <taxon>Platyhelminthes</taxon>
        <taxon>Monogenea</taxon>
        <taxon>Polyopisthocotylea</taxon>
        <taxon>Polystomatidea</taxon>
        <taxon>Polystomatidae</taxon>
        <taxon>Protopolystoma</taxon>
    </lineage>
</organism>